<dbReference type="Pfam" id="PF01613">
    <property type="entry name" value="Flavin_Reduct"/>
    <property type="match status" value="1"/>
</dbReference>
<dbReference type="InterPro" id="IPR012349">
    <property type="entry name" value="Split_barrel_FMN-bd"/>
</dbReference>
<dbReference type="SMART" id="SM00903">
    <property type="entry name" value="Flavin_Reduct"/>
    <property type="match status" value="1"/>
</dbReference>
<name>A0A1M5SCP4_9BRAD</name>
<keyword evidence="2" id="KW-0560">Oxidoreductase</keyword>
<feature type="domain" description="Flavin reductase like" evidence="3">
    <location>
        <begin position="12"/>
        <end position="158"/>
    </location>
</feature>
<dbReference type="AlphaFoldDB" id="A0A1M5SCP4"/>
<sequence length="175" mass="19444">MSPDSRRLRAALGHFATGIIIVTGHTDVGERIGMTMNSFNSVSLDPPLVLFSIRKDALSLVNWQRSSYCAINVLSEDQEDLSNLFARSEAEKWKGITPVFGKTGVPLLPDVLVAFECEAYARYDGGDHEIFVSRVVEIHDGHVKHGKPILFFDGRYRQLANVGTAHEPPSDIYGW</sequence>
<evidence type="ECO:0000256" key="1">
    <source>
        <dbReference type="ARBA" id="ARBA00008898"/>
    </source>
</evidence>
<proteinExistence type="inferred from homology"/>
<dbReference type="RefSeq" id="WP_079570159.1">
    <property type="nucleotide sequence ID" value="NZ_LT670818.1"/>
</dbReference>
<evidence type="ECO:0000256" key="2">
    <source>
        <dbReference type="ARBA" id="ARBA00023002"/>
    </source>
</evidence>
<evidence type="ECO:0000259" key="3">
    <source>
        <dbReference type="SMART" id="SM00903"/>
    </source>
</evidence>
<dbReference type="Proteomes" id="UP000190675">
    <property type="component" value="Chromosome I"/>
</dbReference>
<dbReference type="SUPFAM" id="SSF50475">
    <property type="entry name" value="FMN-binding split barrel"/>
    <property type="match status" value="1"/>
</dbReference>
<organism evidence="4 5">
    <name type="scientific">Bradyrhizobium erythrophlei</name>
    <dbReference type="NCBI Taxonomy" id="1437360"/>
    <lineage>
        <taxon>Bacteria</taxon>
        <taxon>Pseudomonadati</taxon>
        <taxon>Pseudomonadota</taxon>
        <taxon>Alphaproteobacteria</taxon>
        <taxon>Hyphomicrobiales</taxon>
        <taxon>Nitrobacteraceae</taxon>
        <taxon>Bradyrhizobium</taxon>
    </lineage>
</organism>
<evidence type="ECO:0000313" key="4">
    <source>
        <dbReference type="EMBL" id="SHH36392.1"/>
    </source>
</evidence>
<dbReference type="InterPro" id="IPR050268">
    <property type="entry name" value="NADH-dep_flavin_reductase"/>
</dbReference>
<dbReference type="GO" id="GO:0010181">
    <property type="term" value="F:FMN binding"/>
    <property type="evidence" value="ECO:0007669"/>
    <property type="project" value="InterPro"/>
</dbReference>
<dbReference type="OrthoDB" id="9792858at2"/>
<dbReference type="Gene3D" id="2.30.110.10">
    <property type="entry name" value="Electron Transport, Fmn-binding Protein, Chain A"/>
    <property type="match status" value="1"/>
</dbReference>
<evidence type="ECO:0000313" key="5">
    <source>
        <dbReference type="Proteomes" id="UP000190675"/>
    </source>
</evidence>
<reference evidence="4 5" key="1">
    <citation type="submission" date="2016-11" db="EMBL/GenBank/DDBJ databases">
        <authorList>
            <person name="Jaros S."/>
            <person name="Januszkiewicz K."/>
            <person name="Wedrychowicz H."/>
        </authorList>
    </citation>
    <scope>NUCLEOTIDE SEQUENCE [LARGE SCALE GENOMIC DNA]</scope>
    <source>
        <strain evidence="4 5">GAS242</strain>
    </source>
</reference>
<dbReference type="GO" id="GO:0042602">
    <property type="term" value="F:riboflavin reductase (NADPH) activity"/>
    <property type="evidence" value="ECO:0007669"/>
    <property type="project" value="TreeGrafter"/>
</dbReference>
<dbReference type="EMBL" id="LT670818">
    <property type="protein sequence ID" value="SHH36392.1"/>
    <property type="molecule type" value="Genomic_DNA"/>
</dbReference>
<dbReference type="PANTHER" id="PTHR30466:SF11">
    <property type="entry name" value="FLAVIN-DEPENDENT MONOOXYGENASE, REDUCTASE SUBUNIT HSAB"/>
    <property type="match status" value="1"/>
</dbReference>
<accession>A0A1M5SCP4</accession>
<dbReference type="InterPro" id="IPR002563">
    <property type="entry name" value="Flavin_Rdtase-like_dom"/>
</dbReference>
<comment type="similarity">
    <text evidence="1">Belongs to the non-flavoprotein flavin reductase family.</text>
</comment>
<dbReference type="PANTHER" id="PTHR30466">
    <property type="entry name" value="FLAVIN REDUCTASE"/>
    <property type="match status" value="1"/>
</dbReference>
<gene>
    <name evidence="4" type="ORF">SAMN05444169_7072</name>
</gene>
<protein>
    <submittedName>
        <fullName evidence="4">NADH-FMN oxidoreductase RutF, flavin reductase (DIM6/NTAB) family</fullName>
    </submittedName>
</protein>